<dbReference type="PANTHER" id="PTHR35562:SF2">
    <property type="entry name" value="DNA ENDONUCLEASE SMRA-RELATED"/>
    <property type="match status" value="1"/>
</dbReference>
<evidence type="ECO:0000313" key="2">
    <source>
        <dbReference type="EMBL" id="WOJ90074.1"/>
    </source>
</evidence>
<dbReference type="Proteomes" id="UP001626536">
    <property type="component" value="Chromosome"/>
</dbReference>
<dbReference type="Pfam" id="PF01713">
    <property type="entry name" value="Smr"/>
    <property type="match status" value="1"/>
</dbReference>
<protein>
    <submittedName>
        <fullName evidence="2">Smr/MutS family protein</fullName>
    </submittedName>
</protein>
<dbReference type="SMART" id="SM00463">
    <property type="entry name" value="SMR"/>
    <property type="match status" value="1"/>
</dbReference>
<feature type="domain" description="Smr" evidence="1">
    <location>
        <begin position="2"/>
        <end position="89"/>
    </location>
</feature>
<dbReference type="PANTHER" id="PTHR35562">
    <property type="entry name" value="DNA ENDONUCLEASE SMRA-RELATED"/>
    <property type="match status" value="1"/>
</dbReference>
<dbReference type="InterPro" id="IPR002625">
    <property type="entry name" value="Smr_dom"/>
</dbReference>
<name>A0ABZ0HU43_9HYPH</name>
<proteinExistence type="predicted"/>
<dbReference type="InterPro" id="IPR036063">
    <property type="entry name" value="Smr_dom_sf"/>
</dbReference>
<dbReference type="EMBL" id="CP136862">
    <property type="protein sequence ID" value="WOJ90074.1"/>
    <property type="molecule type" value="Genomic_DNA"/>
</dbReference>
<accession>A0ABZ0HU43</accession>
<keyword evidence="3" id="KW-1185">Reference proteome</keyword>
<gene>
    <name evidence="2" type="ORF">RZS28_01855</name>
</gene>
<dbReference type="PROSITE" id="PS50828">
    <property type="entry name" value="SMR"/>
    <property type="match status" value="1"/>
</dbReference>
<evidence type="ECO:0000259" key="1">
    <source>
        <dbReference type="PROSITE" id="PS50828"/>
    </source>
</evidence>
<evidence type="ECO:0000313" key="3">
    <source>
        <dbReference type="Proteomes" id="UP001626536"/>
    </source>
</evidence>
<sequence length="101" mass="11258">MIDLHGLRRQEAFIALRHFLSRAQRDGARLVLVVTGKGERGGAEDAESGVLRRNVPHWLRAAEYNAIVVGFEEATRSHGGAGALYVRLRRRDRAPRGMQSP</sequence>
<organism evidence="2 3">
    <name type="scientific">Methylocapsa polymorpha</name>
    <dbReference type="NCBI Taxonomy" id="3080828"/>
    <lineage>
        <taxon>Bacteria</taxon>
        <taxon>Pseudomonadati</taxon>
        <taxon>Pseudomonadota</taxon>
        <taxon>Alphaproteobacteria</taxon>
        <taxon>Hyphomicrobiales</taxon>
        <taxon>Beijerinckiaceae</taxon>
        <taxon>Methylocapsa</taxon>
    </lineage>
</organism>
<dbReference type="SUPFAM" id="SSF160443">
    <property type="entry name" value="SMR domain-like"/>
    <property type="match status" value="1"/>
</dbReference>
<dbReference type="Gene3D" id="3.30.1370.110">
    <property type="match status" value="1"/>
</dbReference>
<reference evidence="2 3" key="1">
    <citation type="submission" date="2023-10" db="EMBL/GenBank/DDBJ databases">
        <title>Novel methanotroph of the genus Methylocapsa from a subarctic wetland.</title>
        <authorList>
            <person name="Belova S.E."/>
            <person name="Oshkin I.Y."/>
            <person name="Miroshnikov K."/>
            <person name="Dedysh S.N."/>
        </authorList>
    </citation>
    <scope>NUCLEOTIDE SEQUENCE [LARGE SCALE GENOMIC DNA]</scope>
    <source>
        <strain evidence="2 3">RX1</strain>
    </source>
</reference>
<dbReference type="RefSeq" id="WP_407339520.1">
    <property type="nucleotide sequence ID" value="NZ_CP136862.1"/>
</dbReference>